<keyword evidence="2" id="KW-1185">Reference proteome</keyword>
<gene>
    <name evidence="1" type="ORF">NTEN_LOCUS687</name>
</gene>
<dbReference type="Proteomes" id="UP000479000">
    <property type="component" value="Unassembled WGS sequence"/>
</dbReference>
<protein>
    <submittedName>
        <fullName evidence="1">Uncharacterized protein</fullName>
    </submittedName>
</protein>
<evidence type="ECO:0000313" key="2">
    <source>
        <dbReference type="Proteomes" id="UP000479000"/>
    </source>
</evidence>
<proteinExistence type="predicted"/>
<name>A0A6H5FWU4_9HEMI</name>
<evidence type="ECO:0000313" key="1">
    <source>
        <dbReference type="EMBL" id="CAA9993806.1"/>
    </source>
</evidence>
<dbReference type="EMBL" id="CADCXU010001235">
    <property type="protein sequence ID" value="CAA9993806.1"/>
    <property type="molecule type" value="Genomic_DNA"/>
</dbReference>
<organism evidence="1 2">
    <name type="scientific">Nesidiocoris tenuis</name>
    <dbReference type="NCBI Taxonomy" id="355587"/>
    <lineage>
        <taxon>Eukaryota</taxon>
        <taxon>Metazoa</taxon>
        <taxon>Ecdysozoa</taxon>
        <taxon>Arthropoda</taxon>
        <taxon>Hexapoda</taxon>
        <taxon>Insecta</taxon>
        <taxon>Pterygota</taxon>
        <taxon>Neoptera</taxon>
        <taxon>Paraneoptera</taxon>
        <taxon>Hemiptera</taxon>
        <taxon>Heteroptera</taxon>
        <taxon>Panheteroptera</taxon>
        <taxon>Cimicomorpha</taxon>
        <taxon>Miridae</taxon>
        <taxon>Dicyphina</taxon>
        <taxon>Nesidiocoris</taxon>
    </lineage>
</organism>
<dbReference type="AlphaFoldDB" id="A0A6H5FWU4"/>
<reference evidence="1 2" key="1">
    <citation type="submission" date="2020-02" db="EMBL/GenBank/DDBJ databases">
        <authorList>
            <person name="Ferguson B K."/>
        </authorList>
    </citation>
    <scope>NUCLEOTIDE SEQUENCE [LARGE SCALE GENOMIC DNA]</scope>
</reference>
<feature type="non-terminal residue" evidence="1">
    <location>
        <position position="162"/>
    </location>
</feature>
<accession>A0A6H5FWU4</accession>
<sequence>MISKTKKKYLFRSCRLKALRHYAQVCEIHKRSIHPLRVSFPILLICNESLHPRPQKATTHTPNHRPTPPAGTCFQKVFAIKYVHFAIREQMQRIVVGLLALMSSSSKHFSTASHFSTYPQHPTSHPYPTTPRIFQDTIAWWNSSATRNSQMSSSSWSCVNLQ</sequence>